<organism evidence="1">
    <name type="scientific">marine sediment metagenome</name>
    <dbReference type="NCBI Taxonomy" id="412755"/>
    <lineage>
        <taxon>unclassified sequences</taxon>
        <taxon>metagenomes</taxon>
        <taxon>ecological metagenomes</taxon>
    </lineage>
</organism>
<evidence type="ECO:0000313" key="1">
    <source>
        <dbReference type="EMBL" id="KKL88911.1"/>
    </source>
</evidence>
<comment type="caution">
    <text evidence="1">The sequence shown here is derived from an EMBL/GenBank/DDBJ whole genome shotgun (WGS) entry which is preliminary data.</text>
</comment>
<protein>
    <submittedName>
        <fullName evidence="1">Uncharacterized protein</fullName>
    </submittedName>
</protein>
<proteinExistence type="predicted"/>
<accession>A0A0F9GEF6</accession>
<dbReference type="AlphaFoldDB" id="A0A0F9GEF6"/>
<sequence length="51" mass="6094">MFGLEVFIGDDKGLKYKRYKFPDSFRHLIEDAEKDFKPFEVDSSEFEKEQG</sequence>
<gene>
    <name evidence="1" type="ORF">LCGC14_1919980</name>
</gene>
<dbReference type="EMBL" id="LAZR01020429">
    <property type="protein sequence ID" value="KKL88911.1"/>
    <property type="molecule type" value="Genomic_DNA"/>
</dbReference>
<reference evidence="1" key="1">
    <citation type="journal article" date="2015" name="Nature">
        <title>Complex archaea that bridge the gap between prokaryotes and eukaryotes.</title>
        <authorList>
            <person name="Spang A."/>
            <person name="Saw J.H."/>
            <person name="Jorgensen S.L."/>
            <person name="Zaremba-Niedzwiedzka K."/>
            <person name="Martijn J."/>
            <person name="Lind A.E."/>
            <person name="van Eijk R."/>
            <person name="Schleper C."/>
            <person name="Guy L."/>
            <person name="Ettema T.J."/>
        </authorList>
    </citation>
    <scope>NUCLEOTIDE SEQUENCE</scope>
</reference>
<name>A0A0F9GEF6_9ZZZZ</name>